<dbReference type="KEGG" id="ssei:FJR45_09250"/>
<keyword evidence="6 7" id="KW-0472">Membrane</keyword>
<dbReference type="AlphaFoldDB" id="A0A7M1B5U1"/>
<dbReference type="InterPro" id="IPR005614">
    <property type="entry name" value="NrfD-like"/>
</dbReference>
<feature type="transmembrane region" description="Helical" evidence="7">
    <location>
        <begin position="100"/>
        <end position="121"/>
    </location>
</feature>
<feature type="transmembrane region" description="Helical" evidence="7">
    <location>
        <begin position="281"/>
        <end position="300"/>
    </location>
</feature>
<dbReference type="PANTHER" id="PTHR34856">
    <property type="entry name" value="PROTEIN NRFD"/>
    <property type="match status" value="1"/>
</dbReference>
<feature type="transmembrane region" description="Helical" evidence="7">
    <location>
        <begin position="175"/>
        <end position="193"/>
    </location>
</feature>
<reference evidence="8 9" key="1">
    <citation type="submission" date="2019-06" db="EMBL/GenBank/DDBJ databases">
        <title>Sulfurimonas gotlandica sp. nov., a chemoautotrophic and psychrotolerant epsilonproteobacterium isolated from a pelagic redoxcline, and an emended description of the genus Sulfurimonas.</title>
        <authorList>
            <person name="Wang S."/>
            <person name="Jiang L."/>
            <person name="Shao Z."/>
        </authorList>
    </citation>
    <scope>NUCLEOTIDE SEQUENCE [LARGE SCALE GENOMIC DNA]</scope>
    <source>
        <strain evidence="8 9">S2-6</strain>
    </source>
</reference>
<sequence length="307" mass="34435">MVHETLAATNAVVTLDVAIPDIFWGWYVTMNMWAKSIGTGLVFMLFLLLKKNPSEMNGLRTPVMITSFIFMNIFLVFTWLDLHQMWRMWHIFFYPHWTSAITVGAWMATLFVGLEFVMIAVMIRKEKCLLTKQPTVFFDKTLFWVTLLAIPVTLYTAGIMAEATARELWQMPTESAQMILAATLSGSAAIILLGGSKLSDETKNFFGAILGLSALMAFIIYMSEYIFGAMKAEEVAAILGYVKGDGEYATMFWIGQWVAYILPMILVALSRVSNSSSLLNLAAILAIVGLWVVKHVWLVIPQLLPMS</sequence>
<evidence type="ECO:0000256" key="6">
    <source>
        <dbReference type="ARBA" id="ARBA00023136"/>
    </source>
</evidence>
<evidence type="ECO:0000256" key="1">
    <source>
        <dbReference type="ARBA" id="ARBA00004651"/>
    </source>
</evidence>
<keyword evidence="4 7" id="KW-0812">Transmembrane</keyword>
<name>A0A7M1B5U1_9BACT</name>
<dbReference type="PANTHER" id="PTHR34856:SF2">
    <property type="entry name" value="PROTEIN NRFD"/>
    <property type="match status" value="1"/>
</dbReference>
<evidence type="ECO:0000256" key="3">
    <source>
        <dbReference type="ARBA" id="ARBA00022475"/>
    </source>
</evidence>
<accession>A0A7M1B5U1</accession>
<proteinExistence type="inferred from homology"/>
<feature type="transmembrane region" description="Helical" evidence="7">
    <location>
        <begin position="32"/>
        <end position="49"/>
    </location>
</feature>
<evidence type="ECO:0000313" key="9">
    <source>
        <dbReference type="Proteomes" id="UP000593719"/>
    </source>
</evidence>
<keyword evidence="5 7" id="KW-1133">Transmembrane helix</keyword>
<dbReference type="EMBL" id="CP041235">
    <property type="protein sequence ID" value="QOP44118.1"/>
    <property type="molecule type" value="Genomic_DNA"/>
</dbReference>
<feature type="transmembrane region" description="Helical" evidence="7">
    <location>
        <begin position="248"/>
        <end position="269"/>
    </location>
</feature>
<comment type="subcellular location">
    <subcellularLocation>
        <location evidence="1">Cell membrane</location>
        <topology evidence="1">Multi-pass membrane protein</topology>
    </subcellularLocation>
</comment>
<evidence type="ECO:0000256" key="7">
    <source>
        <dbReference type="SAM" id="Phobius"/>
    </source>
</evidence>
<feature type="transmembrane region" description="Helical" evidence="7">
    <location>
        <begin position="61"/>
        <end position="80"/>
    </location>
</feature>
<gene>
    <name evidence="8" type="ORF">FJR45_09250</name>
</gene>
<protein>
    <submittedName>
        <fullName evidence="8">Polysulfide reductase</fullName>
    </submittedName>
</protein>
<dbReference type="GO" id="GO:0005886">
    <property type="term" value="C:plasma membrane"/>
    <property type="evidence" value="ECO:0007669"/>
    <property type="project" value="UniProtKB-SubCell"/>
</dbReference>
<evidence type="ECO:0000256" key="5">
    <source>
        <dbReference type="ARBA" id="ARBA00022989"/>
    </source>
</evidence>
<dbReference type="InterPro" id="IPR052049">
    <property type="entry name" value="Electron_transfer_protein"/>
</dbReference>
<evidence type="ECO:0000256" key="2">
    <source>
        <dbReference type="ARBA" id="ARBA00008929"/>
    </source>
</evidence>
<comment type="similarity">
    <text evidence="2">Belongs to the NrfD family.</text>
</comment>
<keyword evidence="9" id="KW-1185">Reference proteome</keyword>
<evidence type="ECO:0000313" key="8">
    <source>
        <dbReference type="EMBL" id="QOP44118.1"/>
    </source>
</evidence>
<dbReference type="Gene3D" id="1.20.1630.10">
    <property type="entry name" value="Formate dehydrogenase/DMSO reductase domain"/>
    <property type="match status" value="1"/>
</dbReference>
<organism evidence="8 9">
    <name type="scientific">Sulfurimonas sediminis</name>
    <dbReference type="NCBI Taxonomy" id="2590020"/>
    <lineage>
        <taxon>Bacteria</taxon>
        <taxon>Pseudomonadati</taxon>
        <taxon>Campylobacterota</taxon>
        <taxon>Epsilonproteobacteria</taxon>
        <taxon>Campylobacterales</taxon>
        <taxon>Sulfurimonadaceae</taxon>
        <taxon>Sulfurimonas</taxon>
    </lineage>
</organism>
<dbReference type="RefSeq" id="WP_193150285.1">
    <property type="nucleotide sequence ID" value="NZ_CP041235.1"/>
</dbReference>
<feature type="transmembrane region" description="Helical" evidence="7">
    <location>
        <begin position="205"/>
        <end position="228"/>
    </location>
</feature>
<keyword evidence="3" id="KW-1003">Cell membrane</keyword>
<dbReference type="Proteomes" id="UP000593719">
    <property type="component" value="Chromosome"/>
</dbReference>
<feature type="transmembrane region" description="Helical" evidence="7">
    <location>
        <begin position="142"/>
        <end position="163"/>
    </location>
</feature>
<dbReference type="Pfam" id="PF03916">
    <property type="entry name" value="NrfD"/>
    <property type="match status" value="1"/>
</dbReference>
<evidence type="ECO:0000256" key="4">
    <source>
        <dbReference type="ARBA" id="ARBA00022692"/>
    </source>
</evidence>